<evidence type="ECO:0000313" key="1">
    <source>
        <dbReference type="EMBL" id="SCY71890.1"/>
    </source>
</evidence>
<dbReference type="RefSeq" id="WP_092213399.1">
    <property type="nucleotide sequence ID" value="NZ_FMUX01000018.1"/>
</dbReference>
<name>A0A1G5I890_9BACT</name>
<dbReference type="AlphaFoldDB" id="A0A1G5I890"/>
<sequence length="162" mass="19169">MAKKVTISVPDDLYERMKEWRSSMNFSQVFQRSISNMIRKKEALRQKIHDELDMSSVVERLKREKAEFEANFIEEGKRAGLEWSRTAHYRELQYALGWTPGSNPFKDEHLGDYFSQVLKKQSDRFAITGRTAQKRFQGFIDTYLSGWKEGVESFWNEVKDKV</sequence>
<dbReference type="EMBL" id="FMUX01000018">
    <property type="protein sequence ID" value="SCY71890.1"/>
    <property type="molecule type" value="Genomic_DNA"/>
</dbReference>
<proteinExistence type="predicted"/>
<accession>A0A1G5I890</accession>
<dbReference type="Proteomes" id="UP000198870">
    <property type="component" value="Unassembled WGS sequence"/>
</dbReference>
<dbReference type="OrthoDB" id="5417410at2"/>
<keyword evidence="2" id="KW-1185">Reference proteome</keyword>
<protein>
    <submittedName>
        <fullName evidence="1">Uncharacterized protein</fullName>
    </submittedName>
</protein>
<gene>
    <name evidence="1" type="ORF">SAMN05216233_11823</name>
</gene>
<reference evidence="1 2" key="1">
    <citation type="submission" date="2016-10" db="EMBL/GenBank/DDBJ databases">
        <authorList>
            <person name="de Groot N.N."/>
        </authorList>
    </citation>
    <scope>NUCLEOTIDE SEQUENCE [LARGE SCALE GENOMIC DNA]</scope>
    <source>
        <strain evidence="1 2">AA1</strain>
    </source>
</reference>
<evidence type="ECO:0000313" key="2">
    <source>
        <dbReference type="Proteomes" id="UP000198870"/>
    </source>
</evidence>
<organism evidence="1 2">
    <name type="scientific">Desulfoluna spongiiphila</name>
    <dbReference type="NCBI Taxonomy" id="419481"/>
    <lineage>
        <taxon>Bacteria</taxon>
        <taxon>Pseudomonadati</taxon>
        <taxon>Thermodesulfobacteriota</taxon>
        <taxon>Desulfobacteria</taxon>
        <taxon>Desulfobacterales</taxon>
        <taxon>Desulfolunaceae</taxon>
        <taxon>Desulfoluna</taxon>
    </lineage>
</organism>